<evidence type="ECO:0000313" key="1">
    <source>
        <dbReference type="EMBL" id="MBJ6751462.1"/>
    </source>
</evidence>
<dbReference type="EMBL" id="JAEMHL010000007">
    <property type="protein sequence ID" value="MBJ6751462.1"/>
    <property type="molecule type" value="Genomic_DNA"/>
</dbReference>
<protein>
    <submittedName>
        <fullName evidence="1">Uncharacterized protein</fullName>
    </submittedName>
</protein>
<sequence length="125" mass="13351">MEHNSLSLKLWCAALAALVVAVAVGYPHGAMLWRNLATPLAGEREVLPAEALVLVDLVRQRGVRSATLSPRIADNRFLAQPMTEAIYPALVKDGGELYVSYAAEALPPGCRLLQTVKGVSIAGCR</sequence>
<dbReference type="RefSeq" id="WP_199389930.1">
    <property type="nucleotide sequence ID" value="NZ_JAEMHL010000007.1"/>
</dbReference>
<accession>A0ABS0YGS2</accession>
<keyword evidence="2" id="KW-1185">Reference proteome</keyword>
<dbReference type="Proteomes" id="UP000614714">
    <property type="component" value="Unassembled WGS sequence"/>
</dbReference>
<organism evidence="1 2">
    <name type="scientific">Geomonas anaerohicana</name>
    <dbReference type="NCBI Taxonomy" id="2798583"/>
    <lineage>
        <taxon>Bacteria</taxon>
        <taxon>Pseudomonadati</taxon>
        <taxon>Thermodesulfobacteriota</taxon>
        <taxon>Desulfuromonadia</taxon>
        <taxon>Geobacterales</taxon>
        <taxon>Geobacteraceae</taxon>
        <taxon>Geomonas</taxon>
    </lineage>
</organism>
<reference evidence="1 2" key="1">
    <citation type="submission" date="2020-12" db="EMBL/GenBank/DDBJ databases">
        <title>Geomonas sp. Red421, isolated from paddy soil.</title>
        <authorList>
            <person name="Xu Z."/>
            <person name="Zhang Z."/>
            <person name="Masuda Y."/>
            <person name="Itoh H."/>
            <person name="Senoo K."/>
        </authorList>
    </citation>
    <scope>NUCLEOTIDE SEQUENCE [LARGE SCALE GENOMIC DNA]</scope>
    <source>
        <strain evidence="1 2">Red421</strain>
    </source>
</reference>
<comment type="caution">
    <text evidence="1">The sequence shown here is derived from an EMBL/GenBank/DDBJ whole genome shotgun (WGS) entry which is preliminary data.</text>
</comment>
<evidence type="ECO:0000313" key="2">
    <source>
        <dbReference type="Proteomes" id="UP000614714"/>
    </source>
</evidence>
<proteinExistence type="predicted"/>
<gene>
    <name evidence="1" type="ORF">JFN91_14685</name>
</gene>
<name>A0ABS0YGS2_9BACT</name>